<feature type="transmembrane region" description="Helical" evidence="6">
    <location>
        <begin position="215"/>
        <end position="236"/>
    </location>
</feature>
<dbReference type="OrthoDB" id="9795732at2"/>
<organism evidence="8 9">
    <name type="scientific">Devosia soli</name>
    <dbReference type="NCBI Taxonomy" id="361041"/>
    <lineage>
        <taxon>Bacteria</taxon>
        <taxon>Pseudomonadati</taxon>
        <taxon>Pseudomonadota</taxon>
        <taxon>Alphaproteobacteria</taxon>
        <taxon>Hyphomicrobiales</taxon>
        <taxon>Devosiaceae</taxon>
        <taxon>Devosia</taxon>
    </lineage>
</organism>
<dbReference type="AlphaFoldDB" id="A0A0F5L6P6"/>
<dbReference type="Pfam" id="PF00892">
    <property type="entry name" value="EamA"/>
    <property type="match status" value="2"/>
</dbReference>
<evidence type="ECO:0000256" key="1">
    <source>
        <dbReference type="ARBA" id="ARBA00004141"/>
    </source>
</evidence>
<dbReference type="EMBL" id="LAJG01000023">
    <property type="protein sequence ID" value="KKB77925.1"/>
    <property type="molecule type" value="Genomic_DNA"/>
</dbReference>
<dbReference type="PATRIC" id="fig|361041.3.peg.1839"/>
<evidence type="ECO:0000256" key="4">
    <source>
        <dbReference type="ARBA" id="ARBA00022989"/>
    </source>
</evidence>
<comment type="caution">
    <text evidence="8">The sequence shown here is derived from an EMBL/GenBank/DDBJ whole genome shotgun (WGS) entry which is preliminary data.</text>
</comment>
<feature type="domain" description="EamA" evidence="7">
    <location>
        <begin position="14"/>
        <end position="147"/>
    </location>
</feature>
<evidence type="ECO:0000259" key="7">
    <source>
        <dbReference type="Pfam" id="PF00892"/>
    </source>
</evidence>
<evidence type="ECO:0000313" key="9">
    <source>
        <dbReference type="Proteomes" id="UP000033514"/>
    </source>
</evidence>
<evidence type="ECO:0000256" key="3">
    <source>
        <dbReference type="ARBA" id="ARBA00022692"/>
    </source>
</evidence>
<keyword evidence="4 6" id="KW-1133">Transmembrane helix</keyword>
<dbReference type="Proteomes" id="UP000033514">
    <property type="component" value="Unassembled WGS sequence"/>
</dbReference>
<dbReference type="InterPro" id="IPR037185">
    <property type="entry name" value="EmrE-like"/>
</dbReference>
<reference evidence="8 9" key="1">
    <citation type="submission" date="2015-03" db="EMBL/GenBank/DDBJ databases">
        <authorList>
            <person name="Hassan Y.I."/>
            <person name="Lepp D."/>
            <person name="Zhou T."/>
        </authorList>
    </citation>
    <scope>NUCLEOTIDE SEQUENCE [LARGE SCALE GENOMIC DNA]</scope>
    <source>
        <strain evidence="8 9">GH2-10</strain>
    </source>
</reference>
<dbReference type="InterPro" id="IPR000620">
    <property type="entry name" value="EamA_dom"/>
</dbReference>
<evidence type="ECO:0000256" key="5">
    <source>
        <dbReference type="ARBA" id="ARBA00023136"/>
    </source>
</evidence>
<keyword evidence="3 6" id="KW-0812">Transmembrane</keyword>
<dbReference type="PANTHER" id="PTHR32322">
    <property type="entry name" value="INNER MEMBRANE TRANSPORTER"/>
    <property type="match status" value="1"/>
</dbReference>
<keyword evidence="9" id="KW-1185">Reference proteome</keyword>
<sequence>MDLHPFTLQRASRWGTAGGVAAVFIWSMTAPIVASVDGVHPFLYVALGDGVGALVFLALWVARRHNPLPELKRVPIWLYLLGIFGIGGHNLTWVAALQQAPPLEATLIIYTWPLLVVILTTLSLGRRFRWFHALAGALGLSGIVALLVGKGLAAGAFHLMPGHGWAAISAVSWAVFSAMAARYPATSSNFLGVVFLASSVINGAVWLFALGAPPAPGVSLAVIAFASIFFALAYAMWDFGMKKGDAQLIGVVSFLTPVLTAVYLVALGKAELTLYLVLALLLVVSGIGIAKYGEQLTVRPRPSETKSR</sequence>
<feature type="transmembrane region" description="Helical" evidence="6">
    <location>
        <begin position="190"/>
        <end position="209"/>
    </location>
</feature>
<keyword evidence="5 6" id="KW-0472">Membrane</keyword>
<evidence type="ECO:0000256" key="6">
    <source>
        <dbReference type="SAM" id="Phobius"/>
    </source>
</evidence>
<comment type="similarity">
    <text evidence="2">Belongs to the EamA transporter family.</text>
</comment>
<gene>
    <name evidence="8" type="ORF">VW35_12305</name>
</gene>
<accession>A0A0F5L6P6</accession>
<dbReference type="PANTHER" id="PTHR32322:SF2">
    <property type="entry name" value="EAMA DOMAIN-CONTAINING PROTEIN"/>
    <property type="match status" value="1"/>
</dbReference>
<feature type="domain" description="EamA" evidence="7">
    <location>
        <begin position="161"/>
        <end position="288"/>
    </location>
</feature>
<dbReference type="SUPFAM" id="SSF103481">
    <property type="entry name" value="Multidrug resistance efflux transporter EmrE"/>
    <property type="match status" value="2"/>
</dbReference>
<protein>
    <recommendedName>
        <fullName evidence="7">EamA domain-containing protein</fullName>
    </recommendedName>
</protein>
<dbReference type="RefSeq" id="WP_046143387.1">
    <property type="nucleotide sequence ID" value="NZ_LAJG01000023.1"/>
</dbReference>
<feature type="transmembrane region" description="Helical" evidence="6">
    <location>
        <begin position="12"/>
        <end position="36"/>
    </location>
</feature>
<dbReference type="GO" id="GO:0016020">
    <property type="term" value="C:membrane"/>
    <property type="evidence" value="ECO:0007669"/>
    <property type="project" value="UniProtKB-SubCell"/>
</dbReference>
<feature type="transmembrane region" description="Helical" evidence="6">
    <location>
        <begin position="272"/>
        <end position="293"/>
    </location>
</feature>
<feature type="transmembrane region" description="Helical" evidence="6">
    <location>
        <begin position="74"/>
        <end position="95"/>
    </location>
</feature>
<comment type="subcellular location">
    <subcellularLocation>
        <location evidence="1">Membrane</location>
        <topology evidence="1">Multi-pass membrane protein</topology>
    </subcellularLocation>
</comment>
<feature type="transmembrane region" description="Helical" evidence="6">
    <location>
        <begin position="248"/>
        <end position="266"/>
    </location>
</feature>
<dbReference type="STRING" id="361041.VW35_12305"/>
<evidence type="ECO:0000313" key="8">
    <source>
        <dbReference type="EMBL" id="KKB77925.1"/>
    </source>
</evidence>
<feature type="transmembrane region" description="Helical" evidence="6">
    <location>
        <begin position="137"/>
        <end position="159"/>
    </location>
</feature>
<dbReference type="InterPro" id="IPR050638">
    <property type="entry name" value="AA-Vitamin_Transporters"/>
</dbReference>
<feature type="transmembrane region" description="Helical" evidence="6">
    <location>
        <begin position="42"/>
        <end position="62"/>
    </location>
</feature>
<name>A0A0F5L6P6_9HYPH</name>
<evidence type="ECO:0000256" key="2">
    <source>
        <dbReference type="ARBA" id="ARBA00007362"/>
    </source>
</evidence>
<feature type="transmembrane region" description="Helical" evidence="6">
    <location>
        <begin position="165"/>
        <end position="183"/>
    </location>
</feature>
<feature type="transmembrane region" description="Helical" evidence="6">
    <location>
        <begin position="107"/>
        <end position="125"/>
    </location>
</feature>
<proteinExistence type="inferred from homology"/>